<evidence type="ECO:0000313" key="1">
    <source>
        <dbReference type="EMBL" id="KAF9887176.1"/>
    </source>
</evidence>
<reference evidence="1" key="1">
    <citation type="journal article" date="2019" name="Beilstein J. Org. Chem.">
        <title>Nanangenines: drimane sesquiterpenoids as the dominant metabolite cohort of a novel Australian fungus, Aspergillus nanangensis.</title>
        <authorList>
            <person name="Lacey H.J."/>
            <person name="Gilchrist C.L.M."/>
            <person name="Crombie A."/>
            <person name="Kalaitzis J.A."/>
            <person name="Vuong D."/>
            <person name="Rutledge P.J."/>
            <person name="Turner P."/>
            <person name="Pitt J.I."/>
            <person name="Lacey E."/>
            <person name="Chooi Y.H."/>
            <person name="Piggott A.M."/>
        </authorList>
    </citation>
    <scope>NUCLEOTIDE SEQUENCE</scope>
    <source>
        <strain evidence="1">MST-FP2251</strain>
    </source>
</reference>
<protein>
    <recommendedName>
        <fullName evidence="3">RidA family protein</fullName>
    </recommendedName>
</protein>
<dbReference type="Proteomes" id="UP001194746">
    <property type="component" value="Unassembled WGS sequence"/>
</dbReference>
<dbReference type="Gene3D" id="3.30.1330.40">
    <property type="entry name" value="RutC-like"/>
    <property type="match status" value="1"/>
</dbReference>
<name>A0AAD4CIP9_ASPNN</name>
<dbReference type="Pfam" id="PF01042">
    <property type="entry name" value="Ribonuc_L-PSP"/>
    <property type="match status" value="1"/>
</dbReference>
<dbReference type="AlphaFoldDB" id="A0AAD4CIP9"/>
<gene>
    <name evidence="1" type="ORF">FE257_010430</name>
</gene>
<reference evidence="1" key="2">
    <citation type="submission" date="2020-02" db="EMBL/GenBank/DDBJ databases">
        <authorList>
            <person name="Gilchrist C.L.M."/>
            <person name="Chooi Y.-H."/>
        </authorList>
    </citation>
    <scope>NUCLEOTIDE SEQUENCE</scope>
    <source>
        <strain evidence="1">MST-FP2251</strain>
    </source>
</reference>
<sequence length="79" mass="8370">MAMKQSINTVNVSSPLFSEATLHGGIVYCTGKVGRNLRTGELVSDDVAEQTTAAIRLLESVLHAAVSNISKILKVGFIP</sequence>
<dbReference type="EMBL" id="VCAU01000065">
    <property type="protein sequence ID" value="KAF9887176.1"/>
    <property type="molecule type" value="Genomic_DNA"/>
</dbReference>
<keyword evidence="2" id="KW-1185">Reference proteome</keyword>
<evidence type="ECO:0008006" key="3">
    <source>
        <dbReference type="Google" id="ProtNLM"/>
    </source>
</evidence>
<comment type="caution">
    <text evidence="1">The sequence shown here is derived from an EMBL/GenBank/DDBJ whole genome shotgun (WGS) entry which is preliminary data.</text>
</comment>
<dbReference type="InterPro" id="IPR035959">
    <property type="entry name" value="RutC-like_sf"/>
</dbReference>
<organism evidence="1 2">
    <name type="scientific">Aspergillus nanangensis</name>
    <dbReference type="NCBI Taxonomy" id="2582783"/>
    <lineage>
        <taxon>Eukaryota</taxon>
        <taxon>Fungi</taxon>
        <taxon>Dikarya</taxon>
        <taxon>Ascomycota</taxon>
        <taxon>Pezizomycotina</taxon>
        <taxon>Eurotiomycetes</taxon>
        <taxon>Eurotiomycetidae</taxon>
        <taxon>Eurotiales</taxon>
        <taxon>Aspergillaceae</taxon>
        <taxon>Aspergillus</taxon>
        <taxon>Aspergillus subgen. Circumdati</taxon>
    </lineage>
</organism>
<accession>A0AAD4CIP9</accession>
<dbReference type="SUPFAM" id="SSF55298">
    <property type="entry name" value="YjgF-like"/>
    <property type="match status" value="1"/>
</dbReference>
<proteinExistence type="predicted"/>
<evidence type="ECO:0000313" key="2">
    <source>
        <dbReference type="Proteomes" id="UP001194746"/>
    </source>
</evidence>
<dbReference type="InterPro" id="IPR006175">
    <property type="entry name" value="YjgF/YER057c/UK114"/>
</dbReference>